<proteinExistence type="predicted"/>
<keyword evidence="2" id="KW-1185">Reference proteome</keyword>
<accession>A0ACC5QZM1</accession>
<name>A0ACC5QZM1_9HYPH</name>
<sequence length="135" mass="15039">MRRTGGCQCGAVRYECAGEPLALYACHCTECRKQSASAFGMSFIVLRESFRITRGAPKRWIRRADSGRHVHCFFCPTCGSRLWHEREGVADSLSVKAGSLDEPVDFSAAVHIWTSRKMPGFNIPEEAVQFPGEPD</sequence>
<reference evidence="1" key="1">
    <citation type="submission" date="2021-01" db="EMBL/GenBank/DDBJ databases">
        <authorList>
            <person name="Sun Q."/>
        </authorList>
    </citation>
    <scope>NUCLEOTIDE SEQUENCE</scope>
    <source>
        <strain evidence="1">YIM B02566</strain>
    </source>
</reference>
<evidence type="ECO:0000313" key="2">
    <source>
        <dbReference type="Proteomes" id="UP000616151"/>
    </source>
</evidence>
<dbReference type="EMBL" id="JAENHL010000006">
    <property type="protein sequence ID" value="MBK1865643.1"/>
    <property type="molecule type" value="Genomic_DNA"/>
</dbReference>
<protein>
    <submittedName>
        <fullName evidence="1">GFA family protein</fullName>
    </submittedName>
</protein>
<comment type="caution">
    <text evidence="1">The sequence shown here is derived from an EMBL/GenBank/DDBJ whole genome shotgun (WGS) entry which is preliminary data.</text>
</comment>
<organism evidence="1 2">
    <name type="scientific">Taklimakanibacter albus</name>
    <dbReference type="NCBI Taxonomy" id="2800327"/>
    <lineage>
        <taxon>Bacteria</taxon>
        <taxon>Pseudomonadati</taxon>
        <taxon>Pseudomonadota</taxon>
        <taxon>Alphaproteobacteria</taxon>
        <taxon>Hyphomicrobiales</taxon>
        <taxon>Aestuariivirgaceae</taxon>
        <taxon>Taklimakanibacter</taxon>
    </lineage>
</organism>
<evidence type="ECO:0000313" key="1">
    <source>
        <dbReference type="EMBL" id="MBK1865643.1"/>
    </source>
</evidence>
<gene>
    <name evidence="1" type="ORF">JHL16_04715</name>
</gene>
<dbReference type="Proteomes" id="UP000616151">
    <property type="component" value="Unassembled WGS sequence"/>
</dbReference>